<dbReference type="AlphaFoldDB" id="A0A133ZZV7"/>
<sequence length="148" mass="16958">MSIFKKNIETFKTDILGYGVELRCNLAVWLYLEADFGIKQGDWVDVITKEKNIAIAKFLVSILKANKLQTTLEEVLENVTDTDLEVFLIKYQEAMYGDQTATLLQMLGITDDSEMGKSFLEEQVEDLVPTQPKVVSRNPKRAKKRHKK</sequence>
<protein>
    <submittedName>
        <fullName evidence="1">Uncharacterized protein</fullName>
    </submittedName>
</protein>
<organism evidence="1 2">
    <name type="scientific">Gemella haemolysans</name>
    <dbReference type="NCBI Taxonomy" id="1379"/>
    <lineage>
        <taxon>Bacteria</taxon>
        <taxon>Bacillati</taxon>
        <taxon>Bacillota</taxon>
        <taxon>Bacilli</taxon>
        <taxon>Bacillales</taxon>
        <taxon>Gemellaceae</taxon>
        <taxon>Gemella</taxon>
    </lineage>
</organism>
<dbReference type="EMBL" id="LSDC01000047">
    <property type="protein sequence ID" value="KXB60971.1"/>
    <property type="molecule type" value="Genomic_DNA"/>
</dbReference>
<dbReference type="RefSeq" id="WP_060913955.1">
    <property type="nucleotide sequence ID" value="NZ_KQ959948.1"/>
</dbReference>
<gene>
    <name evidence="1" type="ORF">HMPREF3186_00731</name>
</gene>
<name>A0A133ZZV7_9BACL</name>
<dbReference type="Proteomes" id="UP000070355">
    <property type="component" value="Unassembled WGS sequence"/>
</dbReference>
<dbReference type="PATRIC" id="fig|1379.3.peg.710"/>
<dbReference type="STRING" id="1379.HMPREF3186_00731"/>
<proteinExistence type="predicted"/>
<comment type="caution">
    <text evidence="1">The sequence shown here is derived from an EMBL/GenBank/DDBJ whole genome shotgun (WGS) entry which is preliminary data.</text>
</comment>
<evidence type="ECO:0000313" key="2">
    <source>
        <dbReference type="Proteomes" id="UP000070355"/>
    </source>
</evidence>
<reference evidence="2" key="1">
    <citation type="submission" date="2016-01" db="EMBL/GenBank/DDBJ databases">
        <authorList>
            <person name="Mitreva M."/>
            <person name="Pepin K.H."/>
            <person name="Mihindukulasuriya K.A."/>
            <person name="Fulton R."/>
            <person name="Fronick C."/>
            <person name="O'Laughlin M."/>
            <person name="Miner T."/>
            <person name="Herter B."/>
            <person name="Rosa B.A."/>
            <person name="Cordes M."/>
            <person name="Tomlinson C."/>
            <person name="Wollam A."/>
            <person name="Palsikar V.B."/>
            <person name="Mardis E.R."/>
            <person name="Wilson R.K."/>
        </authorList>
    </citation>
    <scope>NUCLEOTIDE SEQUENCE [LARGE SCALE GENOMIC DNA]</scope>
    <source>
        <strain evidence="2">DNF01167</strain>
    </source>
</reference>
<dbReference type="OrthoDB" id="3010344at2"/>
<evidence type="ECO:0000313" key="1">
    <source>
        <dbReference type="EMBL" id="KXB60971.1"/>
    </source>
</evidence>
<accession>A0A133ZZV7</accession>